<keyword evidence="10" id="KW-1185">Reference proteome</keyword>
<evidence type="ECO:0000256" key="7">
    <source>
        <dbReference type="SAM" id="MobiDB-lite"/>
    </source>
</evidence>
<evidence type="ECO:0000256" key="3">
    <source>
        <dbReference type="ARBA" id="ARBA00023015"/>
    </source>
</evidence>
<comment type="caution">
    <text evidence="9">The sequence shown here is derived from an EMBL/GenBank/DDBJ whole genome shotgun (WGS) entry which is preliminary data.</text>
</comment>
<reference evidence="10" key="1">
    <citation type="journal article" date="2019" name="Curr. Biol.">
        <title>Genome Sequence of Striga asiatica Provides Insight into the Evolution of Plant Parasitism.</title>
        <authorList>
            <person name="Yoshida S."/>
            <person name="Kim S."/>
            <person name="Wafula E.K."/>
            <person name="Tanskanen J."/>
            <person name="Kim Y.M."/>
            <person name="Honaas L."/>
            <person name="Yang Z."/>
            <person name="Spallek T."/>
            <person name="Conn C.E."/>
            <person name="Ichihashi Y."/>
            <person name="Cheong K."/>
            <person name="Cui S."/>
            <person name="Der J.P."/>
            <person name="Gundlach H."/>
            <person name="Jiao Y."/>
            <person name="Hori C."/>
            <person name="Ishida J.K."/>
            <person name="Kasahara H."/>
            <person name="Kiba T."/>
            <person name="Kim M.S."/>
            <person name="Koo N."/>
            <person name="Laohavisit A."/>
            <person name="Lee Y.H."/>
            <person name="Lumba S."/>
            <person name="McCourt P."/>
            <person name="Mortimer J.C."/>
            <person name="Mutuku J.M."/>
            <person name="Nomura T."/>
            <person name="Sasaki-Sekimoto Y."/>
            <person name="Seto Y."/>
            <person name="Wang Y."/>
            <person name="Wakatake T."/>
            <person name="Sakakibara H."/>
            <person name="Demura T."/>
            <person name="Yamaguchi S."/>
            <person name="Yoneyama K."/>
            <person name="Manabe R.I."/>
            <person name="Nelson D.C."/>
            <person name="Schulman A.H."/>
            <person name="Timko M.P."/>
            <person name="dePamphilis C.W."/>
            <person name="Choi D."/>
            <person name="Shirasu K."/>
        </authorList>
    </citation>
    <scope>NUCLEOTIDE SEQUENCE [LARGE SCALE GENOMIC DNA]</scope>
    <source>
        <strain evidence="10">cv. UVA1</strain>
    </source>
</reference>
<proteinExistence type="predicted"/>
<feature type="domain" description="OVATE" evidence="8">
    <location>
        <begin position="121"/>
        <end position="184"/>
    </location>
</feature>
<comment type="function">
    <text evidence="6">Transcriptional repressor that regulates multiple aspects of plant growth and development.</text>
</comment>
<accession>A0A5A7NWZ8</accession>
<dbReference type="PANTHER" id="PTHR33057:SF21">
    <property type="entry name" value="TRANSCRIPTION REPRESSOR"/>
    <property type="match status" value="1"/>
</dbReference>
<name>A0A5A7NWZ8_STRAF</name>
<keyword evidence="3 6" id="KW-0805">Transcription regulation</keyword>
<protein>
    <recommendedName>
        <fullName evidence="6">Transcription repressor</fullName>
    </recommendedName>
    <alternativeName>
        <fullName evidence="6">Ovate family protein</fullName>
    </alternativeName>
</protein>
<dbReference type="Proteomes" id="UP000325081">
    <property type="component" value="Unassembled WGS sequence"/>
</dbReference>
<evidence type="ECO:0000256" key="5">
    <source>
        <dbReference type="ARBA" id="ARBA00023242"/>
    </source>
</evidence>
<dbReference type="PANTHER" id="PTHR33057">
    <property type="entry name" value="TRANSCRIPTION REPRESSOR OFP7-RELATED"/>
    <property type="match status" value="1"/>
</dbReference>
<comment type="subcellular location">
    <subcellularLocation>
        <location evidence="1 6">Nucleus</location>
    </subcellularLocation>
</comment>
<feature type="region of interest" description="Disordered" evidence="7">
    <location>
        <begin position="94"/>
        <end position="118"/>
    </location>
</feature>
<evidence type="ECO:0000256" key="6">
    <source>
        <dbReference type="RuleBase" id="RU367028"/>
    </source>
</evidence>
<dbReference type="Pfam" id="PF04844">
    <property type="entry name" value="Ovate"/>
    <property type="match status" value="1"/>
</dbReference>
<evidence type="ECO:0000256" key="4">
    <source>
        <dbReference type="ARBA" id="ARBA00023163"/>
    </source>
</evidence>
<feature type="compositionally biased region" description="Low complexity" evidence="7">
    <location>
        <begin position="96"/>
        <end position="107"/>
    </location>
</feature>
<sequence>MSRNLHFCFNKIKSPPSPDHNLPTHDHSRPFSQSSSSLIRNFNSLYENFSAAAADHGASSSDSDAEYGASAPDFAAAAASRRFFFSSPGRSNSIVDSSGDSPAPSSPEVDVGGPSGGGIAVPTYSPDPFADFRRSMQEMVEAREVRGVGEDWGYLHELLTCYLSLNPKSTHKFIVEAFADLLVNLITEDGRRKKSFSAAGKCRIARRGV</sequence>
<evidence type="ECO:0000313" key="10">
    <source>
        <dbReference type="Proteomes" id="UP000325081"/>
    </source>
</evidence>
<evidence type="ECO:0000313" key="9">
    <source>
        <dbReference type="EMBL" id="GER24841.1"/>
    </source>
</evidence>
<evidence type="ECO:0000256" key="2">
    <source>
        <dbReference type="ARBA" id="ARBA00022491"/>
    </source>
</evidence>
<dbReference type="OrthoDB" id="690912at2759"/>
<evidence type="ECO:0000259" key="8">
    <source>
        <dbReference type="PROSITE" id="PS51754"/>
    </source>
</evidence>
<gene>
    <name evidence="9" type="ORF">STAS_00389</name>
</gene>
<dbReference type="NCBIfam" id="TIGR01568">
    <property type="entry name" value="A_thal_3678"/>
    <property type="match status" value="1"/>
</dbReference>
<organism evidence="9 10">
    <name type="scientific">Striga asiatica</name>
    <name type="common">Asiatic witchweed</name>
    <name type="synonym">Buchnera asiatica</name>
    <dbReference type="NCBI Taxonomy" id="4170"/>
    <lineage>
        <taxon>Eukaryota</taxon>
        <taxon>Viridiplantae</taxon>
        <taxon>Streptophyta</taxon>
        <taxon>Embryophyta</taxon>
        <taxon>Tracheophyta</taxon>
        <taxon>Spermatophyta</taxon>
        <taxon>Magnoliopsida</taxon>
        <taxon>eudicotyledons</taxon>
        <taxon>Gunneridae</taxon>
        <taxon>Pentapetalae</taxon>
        <taxon>asterids</taxon>
        <taxon>lamiids</taxon>
        <taxon>Lamiales</taxon>
        <taxon>Orobanchaceae</taxon>
        <taxon>Buchnereae</taxon>
        <taxon>Striga</taxon>
    </lineage>
</organism>
<dbReference type="GO" id="GO:0045892">
    <property type="term" value="P:negative regulation of DNA-templated transcription"/>
    <property type="evidence" value="ECO:0007669"/>
    <property type="project" value="UniProtKB-UniRule"/>
</dbReference>
<dbReference type="InterPro" id="IPR038933">
    <property type="entry name" value="Ovate"/>
</dbReference>
<dbReference type="PROSITE" id="PS51754">
    <property type="entry name" value="OVATE"/>
    <property type="match status" value="1"/>
</dbReference>
<keyword evidence="5 6" id="KW-0539">Nucleus</keyword>
<feature type="region of interest" description="Disordered" evidence="7">
    <location>
        <begin position="10"/>
        <end position="35"/>
    </location>
</feature>
<keyword evidence="2 6" id="KW-0678">Repressor</keyword>
<dbReference type="EMBL" id="BKCP01000001">
    <property type="protein sequence ID" value="GER24841.1"/>
    <property type="molecule type" value="Genomic_DNA"/>
</dbReference>
<dbReference type="AlphaFoldDB" id="A0A5A7NWZ8"/>
<dbReference type="InterPro" id="IPR006458">
    <property type="entry name" value="Ovate_C"/>
</dbReference>
<evidence type="ECO:0000256" key="1">
    <source>
        <dbReference type="ARBA" id="ARBA00004123"/>
    </source>
</evidence>
<keyword evidence="4 6" id="KW-0804">Transcription</keyword>
<dbReference type="GO" id="GO:0005634">
    <property type="term" value="C:nucleus"/>
    <property type="evidence" value="ECO:0007669"/>
    <property type="project" value="UniProtKB-SubCell"/>
</dbReference>